<dbReference type="InterPro" id="IPR036388">
    <property type="entry name" value="WH-like_DNA-bd_sf"/>
</dbReference>
<keyword evidence="3" id="KW-0804">Transcription</keyword>
<evidence type="ECO:0000259" key="4">
    <source>
        <dbReference type="PROSITE" id="PS51000"/>
    </source>
</evidence>
<dbReference type="InterPro" id="IPR037171">
    <property type="entry name" value="NagB/RpiA_transferase-like"/>
</dbReference>
<dbReference type="GO" id="GO:0003677">
    <property type="term" value="F:DNA binding"/>
    <property type="evidence" value="ECO:0007669"/>
    <property type="project" value="UniProtKB-KW"/>
</dbReference>
<dbReference type="InterPro" id="IPR014036">
    <property type="entry name" value="DeoR-like_C"/>
</dbReference>
<dbReference type="Gene3D" id="1.10.10.10">
    <property type="entry name" value="Winged helix-like DNA-binding domain superfamily/Winged helix DNA-binding domain"/>
    <property type="match status" value="1"/>
</dbReference>
<dbReference type="PRINTS" id="PR00037">
    <property type="entry name" value="HTHLACR"/>
</dbReference>
<evidence type="ECO:0000256" key="3">
    <source>
        <dbReference type="ARBA" id="ARBA00023163"/>
    </source>
</evidence>
<dbReference type="InterPro" id="IPR050313">
    <property type="entry name" value="Carb_Metab_HTH_regulators"/>
</dbReference>
<name>A0ABT1YAX4_9BACL</name>
<keyword evidence="6" id="KW-1185">Reference proteome</keyword>
<dbReference type="PANTHER" id="PTHR30363:SF44">
    <property type="entry name" value="AGA OPERON TRANSCRIPTIONAL REPRESSOR-RELATED"/>
    <property type="match status" value="1"/>
</dbReference>
<comment type="caution">
    <text evidence="5">The sequence shown here is derived from an EMBL/GenBank/DDBJ whole genome shotgun (WGS) entry which is preliminary data.</text>
</comment>
<dbReference type="PROSITE" id="PS00894">
    <property type="entry name" value="HTH_DEOR_1"/>
    <property type="match status" value="1"/>
</dbReference>
<dbReference type="SMART" id="SM00420">
    <property type="entry name" value="HTH_DEOR"/>
    <property type="match status" value="1"/>
</dbReference>
<feature type="domain" description="HTH deoR-type" evidence="4">
    <location>
        <begin position="3"/>
        <end position="58"/>
    </location>
</feature>
<evidence type="ECO:0000256" key="2">
    <source>
        <dbReference type="ARBA" id="ARBA00023125"/>
    </source>
</evidence>
<dbReference type="Pfam" id="PF00455">
    <property type="entry name" value="DeoRC"/>
    <property type="match status" value="1"/>
</dbReference>
<organism evidence="5 6">
    <name type="scientific">Paenibacillus radicis</name>
    <name type="common">ex Xue et al. 2023</name>
    <dbReference type="NCBI Taxonomy" id="2972489"/>
    <lineage>
        <taxon>Bacteria</taxon>
        <taxon>Bacillati</taxon>
        <taxon>Bacillota</taxon>
        <taxon>Bacilli</taxon>
        <taxon>Bacillales</taxon>
        <taxon>Paenibacillaceae</taxon>
        <taxon>Paenibacillus</taxon>
    </lineage>
</organism>
<dbReference type="Pfam" id="PF08220">
    <property type="entry name" value="HTH_DeoR"/>
    <property type="match status" value="1"/>
</dbReference>
<keyword evidence="2 5" id="KW-0238">DNA-binding</keyword>
<keyword evidence="1" id="KW-0805">Transcription regulation</keyword>
<evidence type="ECO:0000313" key="5">
    <source>
        <dbReference type="EMBL" id="MCR8630057.1"/>
    </source>
</evidence>
<dbReference type="SUPFAM" id="SSF100950">
    <property type="entry name" value="NagB/RpiA/CoA transferase-like"/>
    <property type="match status" value="1"/>
</dbReference>
<reference evidence="5 6" key="1">
    <citation type="submission" date="2022-08" db="EMBL/GenBank/DDBJ databases">
        <title>Paenibacillus endoradicis sp. nov., Paenibacillus radicibacter sp. nov and Paenibacillus pararadicis sp. nov., three cold-adapted plant growth-promoting bacteria isolated from root of Larix gmelinii in Great Khingan.</title>
        <authorList>
            <person name="Xue H."/>
        </authorList>
    </citation>
    <scope>NUCLEOTIDE SEQUENCE [LARGE SCALE GENOMIC DNA]</scope>
    <source>
        <strain evidence="5 6">N5-1-1-5</strain>
    </source>
</reference>
<dbReference type="SMART" id="SM01134">
    <property type="entry name" value="DeoRC"/>
    <property type="match status" value="1"/>
</dbReference>
<dbReference type="PROSITE" id="PS51000">
    <property type="entry name" value="HTH_DEOR_2"/>
    <property type="match status" value="1"/>
</dbReference>
<evidence type="ECO:0000313" key="6">
    <source>
        <dbReference type="Proteomes" id="UP001300012"/>
    </source>
</evidence>
<dbReference type="InterPro" id="IPR018356">
    <property type="entry name" value="Tscrpt_reg_HTH_DeoR_CS"/>
</dbReference>
<dbReference type="SUPFAM" id="SSF46785">
    <property type="entry name" value="Winged helix' DNA-binding domain"/>
    <property type="match status" value="1"/>
</dbReference>
<dbReference type="InterPro" id="IPR001034">
    <property type="entry name" value="DeoR_HTH"/>
</dbReference>
<protein>
    <submittedName>
        <fullName evidence="5">DeoR/GlpR family DNA-binding transcription regulator</fullName>
    </submittedName>
</protein>
<accession>A0ABT1YAX4</accession>
<evidence type="ECO:0000256" key="1">
    <source>
        <dbReference type="ARBA" id="ARBA00023015"/>
    </source>
</evidence>
<gene>
    <name evidence="5" type="ORF">NV381_02465</name>
</gene>
<dbReference type="Proteomes" id="UP001300012">
    <property type="component" value="Unassembled WGS sequence"/>
</dbReference>
<dbReference type="PANTHER" id="PTHR30363">
    <property type="entry name" value="HTH-TYPE TRANSCRIPTIONAL REGULATOR SRLR-RELATED"/>
    <property type="match status" value="1"/>
</dbReference>
<proteinExistence type="predicted"/>
<sequence length="261" mass="29631">MSSVHRRNEIIQAVRRTGSVSVEELVAAYNVSVETIRRDLRILDERGYLRRTYGGAVKKEQTTWDLPFYERMNLNQERKTAIAREAVLLLEEGDSVFIDGNTSGLALSRYVPADKFLTIVTNSAMVALNLIQKKGKLKVYLVGGELDEEGKTFGYRLSCELRQYRFDKALFSCMGFGPTGLYYSKPDPLQIAQMLVEQSSQIILMADSSKANRTGFLYGMELQRIHTLVTDDGISFEMRELLHETVRRVVIGQIEQEDAGR</sequence>
<dbReference type="InterPro" id="IPR036390">
    <property type="entry name" value="WH_DNA-bd_sf"/>
</dbReference>
<dbReference type="RefSeq" id="WP_258211659.1">
    <property type="nucleotide sequence ID" value="NZ_JANQBD010000001.1"/>
</dbReference>
<dbReference type="EMBL" id="JANQBD010000001">
    <property type="protein sequence ID" value="MCR8630057.1"/>
    <property type="molecule type" value="Genomic_DNA"/>
</dbReference>